<proteinExistence type="predicted"/>
<organism evidence="1 2">
    <name type="scientific">Novosphingobium hassiacum</name>
    <dbReference type="NCBI Taxonomy" id="173676"/>
    <lineage>
        <taxon>Bacteria</taxon>
        <taxon>Pseudomonadati</taxon>
        <taxon>Pseudomonadota</taxon>
        <taxon>Alphaproteobacteria</taxon>
        <taxon>Sphingomonadales</taxon>
        <taxon>Sphingomonadaceae</taxon>
        <taxon>Novosphingobium</taxon>
    </lineage>
</organism>
<dbReference type="InterPro" id="IPR021228">
    <property type="entry name" value="BrxD"/>
</dbReference>
<dbReference type="EMBL" id="JACICY010000019">
    <property type="protein sequence ID" value="MBB3862665.1"/>
    <property type="molecule type" value="Genomic_DNA"/>
</dbReference>
<protein>
    <recommendedName>
        <fullName evidence="3">ATP-binding protein</fullName>
    </recommendedName>
</protein>
<evidence type="ECO:0000313" key="2">
    <source>
        <dbReference type="Proteomes" id="UP000562395"/>
    </source>
</evidence>
<evidence type="ECO:0008006" key="3">
    <source>
        <dbReference type="Google" id="ProtNLM"/>
    </source>
</evidence>
<evidence type="ECO:0000313" key="1">
    <source>
        <dbReference type="EMBL" id="MBB3862665.1"/>
    </source>
</evidence>
<gene>
    <name evidence="1" type="ORF">GGQ88_003967</name>
</gene>
<sequence>MIAQGAQVEHAEFGIGKVIAILGDTATVDFLGETIDVDSDELLPRNNVSNLAGSTAGPKQLNDVAFRKAFEAVNLGVVPGEPEQLVNLTIGGNAASKEIEALLSGADTHGLCRVFMGYYGSGKSHHLQLVRAVALSQGWVTATIELDPKAADPAKPSTVYQALMSGLEFPEKADGSKNIDFIDLVKEIRDHWDAIRSLPYFKRSPWFSYGLEALLNLSHRRDDTAYVAAVSWLQGQVKQISAIRSISWRTGHRRAIPSMPQTKDNALVYAFHLVVLSEILKALGYKGLAIVIDEAEHVRTYSFNRYIRANNFFDVISRCAHKPQPKLRKPDCDYEYEFSIPDFWKEGPHFALFVGLTEGEDTQDLKRKAGEMSVLIHDEDDVLHLHAPSGADYEQWCQHFLEQTSTKLGPRVAMLSDAGLRARLAATLRHHFEETPEEDRILRQWTKMVGFIPALLMSRDTAMDADELVQLLSAAAGQISGEFMPWDE</sequence>
<dbReference type="Pfam" id="PF10923">
    <property type="entry name" value="BrxC_BrxD"/>
    <property type="match status" value="2"/>
</dbReference>
<reference evidence="1 2" key="1">
    <citation type="submission" date="2020-08" db="EMBL/GenBank/DDBJ databases">
        <title>Genomic Encyclopedia of Type Strains, Phase IV (KMG-IV): sequencing the most valuable type-strain genomes for metagenomic binning, comparative biology and taxonomic classification.</title>
        <authorList>
            <person name="Goeker M."/>
        </authorList>
    </citation>
    <scope>NUCLEOTIDE SEQUENCE [LARGE SCALE GENOMIC DNA]</scope>
    <source>
        <strain evidence="1 2">DSM 14552</strain>
    </source>
</reference>
<keyword evidence="2" id="KW-1185">Reference proteome</keyword>
<dbReference type="RefSeq" id="WP_183615127.1">
    <property type="nucleotide sequence ID" value="NZ_JACICY010000019.1"/>
</dbReference>
<accession>A0A7W6A3P0</accession>
<comment type="caution">
    <text evidence="1">The sequence shown here is derived from an EMBL/GenBank/DDBJ whole genome shotgun (WGS) entry which is preliminary data.</text>
</comment>
<dbReference type="Proteomes" id="UP000562395">
    <property type="component" value="Unassembled WGS sequence"/>
</dbReference>
<dbReference type="AlphaFoldDB" id="A0A7W6A3P0"/>
<name>A0A7W6A3P0_9SPHN</name>